<dbReference type="EMBL" id="MU001509">
    <property type="protein sequence ID" value="KAF2439444.1"/>
    <property type="molecule type" value="Genomic_DNA"/>
</dbReference>
<evidence type="ECO:0000259" key="1">
    <source>
        <dbReference type="Pfam" id="PF06985"/>
    </source>
</evidence>
<dbReference type="PANTHER" id="PTHR33112:SF16">
    <property type="entry name" value="HETEROKARYON INCOMPATIBILITY DOMAIN-CONTAINING PROTEIN"/>
    <property type="match status" value="1"/>
</dbReference>
<organism evidence="2 3">
    <name type="scientific">Karstenula rhodostoma CBS 690.94</name>
    <dbReference type="NCBI Taxonomy" id="1392251"/>
    <lineage>
        <taxon>Eukaryota</taxon>
        <taxon>Fungi</taxon>
        <taxon>Dikarya</taxon>
        <taxon>Ascomycota</taxon>
        <taxon>Pezizomycotina</taxon>
        <taxon>Dothideomycetes</taxon>
        <taxon>Pleosporomycetidae</taxon>
        <taxon>Pleosporales</taxon>
        <taxon>Massarineae</taxon>
        <taxon>Didymosphaeriaceae</taxon>
        <taxon>Karstenula</taxon>
    </lineage>
</organism>
<dbReference type="OrthoDB" id="2958217at2759"/>
<dbReference type="Proteomes" id="UP000799764">
    <property type="component" value="Unassembled WGS sequence"/>
</dbReference>
<dbReference type="PANTHER" id="PTHR33112">
    <property type="entry name" value="DOMAIN PROTEIN, PUTATIVE-RELATED"/>
    <property type="match status" value="1"/>
</dbReference>
<sequence>MDITTRFRSVDKWLQNCVSDNNRSHMFCSQRSIIEGYPSRLLKIDKAEISGEVQLVDTKVWSDPKPEYTTLSHCWGSPDGPRPLETRIKNLREHETNIPMKSLPKTFRDAIEITLLVHQEFLWIDSLCIIQDDKSDWEHEAALMAAIYGNSFLTIAATSSVDCEGGCGLEPWSLKVIEATTTFPFRYDYRYQGGSRFDVKLKRSEPLERLWMSGTNMTSRPPLHTRGWVLQEAHLSRRILHMVTRQMVWQCQEEFDHEDNSVLFDGNHVPIPLKDVGFQWHRVDRDDLLGLHTNTEDNGLWWTTVKNYSQMAFTYPGDRLPAFSGIIQFRAAIFNDIPLLGL</sequence>
<comment type="caution">
    <text evidence="2">The sequence shown here is derived from an EMBL/GenBank/DDBJ whole genome shotgun (WGS) entry which is preliminary data.</text>
</comment>
<dbReference type="InterPro" id="IPR010730">
    <property type="entry name" value="HET"/>
</dbReference>
<gene>
    <name evidence="2" type="ORF">P171DRAFT_436107</name>
</gene>
<dbReference type="AlphaFoldDB" id="A0A9P4U5V7"/>
<dbReference type="Pfam" id="PF06985">
    <property type="entry name" value="HET"/>
    <property type="match status" value="1"/>
</dbReference>
<evidence type="ECO:0000313" key="2">
    <source>
        <dbReference type="EMBL" id="KAF2439444.1"/>
    </source>
</evidence>
<name>A0A9P4U5V7_9PLEO</name>
<keyword evidence="3" id="KW-1185">Reference proteome</keyword>
<feature type="domain" description="Heterokaryon incompatibility" evidence="1">
    <location>
        <begin position="68"/>
        <end position="232"/>
    </location>
</feature>
<protein>
    <submittedName>
        <fullName evidence="2">HET-domain-containing protein</fullName>
    </submittedName>
</protein>
<proteinExistence type="predicted"/>
<reference evidence="2" key="1">
    <citation type="journal article" date="2020" name="Stud. Mycol.">
        <title>101 Dothideomycetes genomes: a test case for predicting lifestyles and emergence of pathogens.</title>
        <authorList>
            <person name="Haridas S."/>
            <person name="Albert R."/>
            <person name="Binder M."/>
            <person name="Bloem J."/>
            <person name="Labutti K."/>
            <person name="Salamov A."/>
            <person name="Andreopoulos B."/>
            <person name="Baker S."/>
            <person name="Barry K."/>
            <person name="Bills G."/>
            <person name="Bluhm B."/>
            <person name="Cannon C."/>
            <person name="Castanera R."/>
            <person name="Culley D."/>
            <person name="Daum C."/>
            <person name="Ezra D."/>
            <person name="Gonzalez J."/>
            <person name="Henrissat B."/>
            <person name="Kuo A."/>
            <person name="Liang C."/>
            <person name="Lipzen A."/>
            <person name="Lutzoni F."/>
            <person name="Magnuson J."/>
            <person name="Mondo S."/>
            <person name="Nolan M."/>
            <person name="Ohm R."/>
            <person name="Pangilinan J."/>
            <person name="Park H.-J."/>
            <person name="Ramirez L."/>
            <person name="Alfaro M."/>
            <person name="Sun H."/>
            <person name="Tritt A."/>
            <person name="Yoshinaga Y."/>
            <person name="Zwiers L.-H."/>
            <person name="Turgeon B."/>
            <person name="Goodwin S."/>
            <person name="Spatafora J."/>
            <person name="Crous P."/>
            <person name="Grigoriev I."/>
        </authorList>
    </citation>
    <scope>NUCLEOTIDE SEQUENCE</scope>
    <source>
        <strain evidence="2">CBS 690.94</strain>
    </source>
</reference>
<evidence type="ECO:0000313" key="3">
    <source>
        <dbReference type="Proteomes" id="UP000799764"/>
    </source>
</evidence>
<accession>A0A9P4U5V7</accession>